<evidence type="ECO:0000313" key="2">
    <source>
        <dbReference type="EMBL" id="KAJ4453030.1"/>
    </source>
</evidence>
<feature type="region of interest" description="Disordered" evidence="1">
    <location>
        <begin position="576"/>
        <end position="600"/>
    </location>
</feature>
<dbReference type="Proteomes" id="UP001141327">
    <property type="component" value="Unassembled WGS sequence"/>
</dbReference>
<feature type="region of interest" description="Disordered" evidence="1">
    <location>
        <begin position="246"/>
        <end position="286"/>
    </location>
</feature>
<evidence type="ECO:0000313" key="3">
    <source>
        <dbReference type="Proteomes" id="UP001141327"/>
    </source>
</evidence>
<dbReference type="EMBL" id="JAPMOS010000327">
    <property type="protein sequence ID" value="KAJ4453030.1"/>
    <property type="molecule type" value="Genomic_DNA"/>
</dbReference>
<feature type="compositionally biased region" description="Pro residues" evidence="1">
    <location>
        <begin position="248"/>
        <end position="260"/>
    </location>
</feature>
<keyword evidence="3" id="KW-1185">Reference proteome</keyword>
<accession>A0ABQ8U893</accession>
<name>A0ABQ8U893_9EUKA</name>
<sequence length="764" mass="85630">MQEQPQSQRFFGALGSDAIRGLFLYLNGVGYQVGQRPQNLTEAEQRIRAAGINHDWNLTTADDNRLLRGMRSNASVSEAVAQAKEGSPVHQALFAHLPAPRAATGAARPATRPRAPPQPRAPREYAPLPVMQPPTRDVNQMLIALRERVDALINLHQQRKAIDAQIDELIRAITGIQLAIGHAAPMPMPMPMLPLSMLPEPEKKVEMPMMPMTMPMFMPQPMPHREPSPERHSSIDTPVPDAAYVIPRTPPPSTQPPPLPTSQEPTRVQPERAAKTPIVPPPRDPQLVRLGLPQAAFFDEEGVLCCSVCKTSYATLTRQIGDGTLIQRFMRHTDSQTHQRNLKKSQTKQAILDDDNTSESDNESEGDEDMKHRLAEMVASFNLINTKSRDAIGPTSAVTYGKSLVAILKKLPVRMQTPQFYENVDEVRRIVLSDKLTPATKKSYGAAINSYIQGLKLSGKEGMQYEKLYNTLMREATPQVDVAKLSQTQVDKWIPYERLVARQQQCFAIFNEALNSCEELKHAVDDPANNFDHDPLARGVERAPLRKAVIDALLTSMYILLPPVRVEEMRRLYIRPQQVPGGKEPDEDTEESEEDDDAPHKGIDYHNWIRWDSQEFMRVKSKMSHLYGTTRILLPDKLFRIMKAQAHIIGNSNELLIPSPRGALYTAQFTARVAEAFGIPGLTVNEIRVIFSTTFSNTFLHNAQLSVWVAKVMGHSITIHTTQYIKRYMPNGEPITVDFVFGGGDPERVPTPWLSAWAITSRGR</sequence>
<proteinExistence type="predicted"/>
<comment type="caution">
    <text evidence="2">The sequence shown here is derived from an EMBL/GenBank/DDBJ whole genome shotgun (WGS) entry which is preliminary data.</text>
</comment>
<feature type="compositionally biased region" description="Low complexity" evidence="1">
    <location>
        <begin position="102"/>
        <end position="113"/>
    </location>
</feature>
<gene>
    <name evidence="2" type="ORF">PAPYR_12626</name>
</gene>
<feature type="region of interest" description="Disordered" evidence="1">
    <location>
        <begin position="102"/>
        <end position="133"/>
    </location>
</feature>
<evidence type="ECO:0000256" key="1">
    <source>
        <dbReference type="SAM" id="MobiDB-lite"/>
    </source>
</evidence>
<protein>
    <submittedName>
        <fullName evidence="2">Uncharacterized protein</fullName>
    </submittedName>
</protein>
<organism evidence="2 3">
    <name type="scientific">Paratrimastix pyriformis</name>
    <dbReference type="NCBI Taxonomy" id="342808"/>
    <lineage>
        <taxon>Eukaryota</taxon>
        <taxon>Metamonada</taxon>
        <taxon>Preaxostyla</taxon>
        <taxon>Paratrimastigidae</taxon>
        <taxon>Paratrimastix</taxon>
    </lineage>
</organism>
<feature type="region of interest" description="Disordered" evidence="1">
    <location>
        <begin position="333"/>
        <end position="369"/>
    </location>
</feature>
<feature type="compositionally biased region" description="Acidic residues" evidence="1">
    <location>
        <begin position="585"/>
        <end position="597"/>
    </location>
</feature>
<feature type="compositionally biased region" description="Acidic residues" evidence="1">
    <location>
        <begin position="352"/>
        <end position="368"/>
    </location>
</feature>
<reference evidence="2" key="1">
    <citation type="journal article" date="2022" name="bioRxiv">
        <title>Genomics of Preaxostyla Flagellates Illuminates Evolutionary Transitions and the Path Towards Mitochondrial Loss.</title>
        <authorList>
            <person name="Novak L.V.F."/>
            <person name="Treitli S.C."/>
            <person name="Pyrih J."/>
            <person name="Halakuc P."/>
            <person name="Pipaliya S.V."/>
            <person name="Vacek V."/>
            <person name="Brzon O."/>
            <person name="Soukal P."/>
            <person name="Eme L."/>
            <person name="Dacks J.B."/>
            <person name="Karnkowska A."/>
            <person name="Elias M."/>
            <person name="Hampl V."/>
        </authorList>
    </citation>
    <scope>NUCLEOTIDE SEQUENCE</scope>
    <source>
        <strain evidence="2">RCP-MX</strain>
    </source>
</reference>